<keyword evidence="2" id="KW-1185">Reference proteome</keyword>
<dbReference type="EMBL" id="JAHRIQ010069157">
    <property type="protein sequence ID" value="MEQ2242748.1"/>
    <property type="molecule type" value="Genomic_DNA"/>
</dbReference>
<feature type="non-terminal residue" evidence="1">
    <location>
        <position position="1"/>
    </location>
</feature>
<proteinExistence type="predicted"/>
<comment type="caution">
    <text evidence="1">The sequence shown here is derived from an EMBL/GenBank/DDBJ whole genome shotgun (WGS) entry which is preliminary data.</text>
</comment>
<organism evidence="1 2">
    <name type="scientific">Ilyodon furcidens</name>
    <name type="common">goldbreast splitfin</name>
    <dbReference type="NCBI Taxonomy" id="33524"/>
    <lineage>
        <taxon>Eukaryota</taxon>
        <taxon>Metazoa</taxon>
        <taxon>Chordata</taxon>
        <taxon>Craniata</taxon>
        <taxon>Vertebrata</taxon>
        <taxon>Euteleostomi</taxon>
        <taxon>Actinopterygii</taxon>
        <taxon>Neopterygii</taxon>
        <taxon>Teleostei</taxon>
        <taxon>Neoteleostei</taxon>
        <taxon>Acanthomorphata</taxon>
        <taxon>Ovalentaria</taxon>
        <taxon>Atherinomorphae</taxon>
        <taxon>Cyprinodontiformes</taxon>
        <taxon>Goodeidae</taxon>
        <taxon>Ilyodon</taxon>
    </lineage>
</organism>
<sequence>FLDFVPHDQLERQRGGSKLQVFAAHSLHPLDLCGYFELSSSSHHEGSDVKQEITSQ</sequence>
<gene>
    <name evidence="1" type="ORF">ILYODFUR_039151</name>
</gene>
<dbReference type="Proteomes" id="UP001482620">
    <property type="component" value="Unassembled WGS sequence"/>
</dbReference>
<evidence type="ECO:0000313" key="2">
    <source>
        <dbReference type="Proteomes" id="UP001482620"/>
    </source>
</evidence>
<reference evidence="1 2" key="1">
    <citation type="submission" date="2021-06" db="EMBL/GenBank/DDBJ databases">
        <authorList>
            <person name="Palmer J.M."/>
        </authorList>
    </citation>
    <scope>NUCLEOTIDE SEQUENCE [LARGE SCALE GENOMIC DNA]</scope>
    <source>
        <strain evidence="2">if_2019</strain>
        <tissue evidence="1">Muscle</tissue>
    </source>
</reference>
<evidence type="ECO:0000313" key="1">
    <source>
        <dbReference type="EMBL" id="MEQ2242748.1"/>
    </source>
</evidence>
<accession>A0ABV0UC23</accession>
<name>A0ABV0UC23_9TELE</name>
<protein>
    <submittedName>
        <fullName evidence="1">Uncharacterized protein</fullName>
    </submittedName>
</protein>